<dbReference type="SMART" id="SM00034">
    <property type="entry name" value="CLECT"/>
    <property type="match status" value="1"/>
</dbReference>
<reference evidence="2" key="1">
    <citation type="submission" date="2018-11" db="EMBL/GenBank/DDBJ databases">
        <authorList>
            <person name="Alioto T."/>
            <person name="Alioto T."/>
        </authorList>
    </citation>
    <scope>NUCLEOTIDE SEQUENCE</scope>
</reference>
<keyword evidence="3" id="KW-1185">Reference proteome</keyword>
<dbReference type="Proteomes" id="UP000596742">
    <property type="component" value="Unassembled WGS sequence"/>
</dbReference>
<organism evidence="2 3">
    <name type="scientific">Mytilus galloprovincialis</name>
    <name type="common">Mediterranean mussel</name>
    <dbReference type="NCBI Taxonomy" id="29158"/>
    <lineage>
        <taxon>Eukaryota</taxon>
        <taxon>Metazoa</taxon>
        <taxon>Spiralia</taxon>
        <taxon>Lophotrochozoa</taxon>
        <taxon>Mollusca</taxon>
        <taxon>Bivalvia</taxon>
        <taxon>Autobranchia</taxon>
        <taxon>Pteriomorphia</taxon>
        <taxon>Mytilida</taxon>
        <taxon>Mytiloidea</taxon>
        <taxon>Mytilidae</taxon>
        <taxon>Mytilinae</taxon>
        <taxon>Mytilus</taxon>
    </lineage>
</organism>
<evidence type="ECO:0000313" key="2">
    <source>
        <dbReference type="EMBL" id="VDI15391.1"/>
    </source>
</evidence>
<accession>A0A8B6D872</accession>
<name>A0A8B6D872_MYTGA</name>
<gene>
    <name evidence="2" type="ORF">MGAL_10B087784</name>
</gene>
<protein>
    <recommendedName>
        <fullName evidence="1">C-type lectin domain-containing protein</fullName>
    </recommendedName>
</protein>
<sequence length="191" mass="21769">MAAFFLDYATPPMVPVEQKVFNVTRLSGLNGRIPENAAIIDHVANVMLKPPCVTCPRGFRLLPNQTSSANCYFNSLDSKPWEEAQLSCASTPGAYLYRPNTIQEANDVRDHITDEHSIWTGANDKDTDGNFTFITENSPFSFNDLPFGSDAFNPSPDAVYVRLFFDFTFNEWRWGTMNSLHRYRYICECQR</sequence>
<dbReference type="InterPro" id="IPR016187">
    <property type="entry name" value="CTDL_fold"/>
</dbReference>
<evidence type="ECO:0000313" key="3">
    <source>
        <dbReference type="Proteomes" id="UP000596742"/>
    </source>
</evidence>
<dbReference type="Pfam" id="PF00059">
    <property type="entry name" value="Lectin_C"/>
    <property type="match status" value="1"/>
</dbReference>
<dbReference type="EMBL" id="UYJE01002972">
    <property type="protein sequence ID" value="VDI15391.1"/>
    <property type="molecule type" value="Genomic_DNA"/>
</dbReference>
<dbReference type="PROSITE" id="PS50041">
    <property type="entry name" value="C_TYPE_LECTIN_2"/>
    <property type="match status" value="1"/>
</dbReference>
<feature type="non-terminal residue" evidence="2">
    <location>
        <position position="191"/>
    </location>
</feature>
<dbReference type="OrthoDB" id="6129097at2759"/>
<feature type="domain" description="C-type lectin" evidence="1">
    <location>
        <begin position="67"/>
        <end position="188"/>
    </location>
</feature>
<dbReference type="InterPro" id="IPR016186">
    <property type="entry name" value="C-type_lectin-like/link_sf"/>
</dbReference>
<evidence type="ECO:0000259" key="1">
    <source>
        <dbReference type="PROSITE" id="PS50041"/>
    </source>
</evidence>
<comment type="caution">
    <text evidence="2">The sequence shown here is derived from an EMBL/GenBank/DDBJ whole genome shotgun (WGS) entry which is preliminary data.</text>
</comment>
<dbReference type="AlphaFoldDB" id="A0A8B6D872"/>
<proteinExistence type="predicted"/>
<dbReference type="Gene3D" id="3.10.100.10">
    <property type="entry name" value="Mannose-Binding Protein A, subunit A"/>
    <property type="match status" value="1"/>
</dbReference>
<dbReference type="SUPFAM" id="SSF56436">
    <property type="entry name" value="C-type lectin-like"/>
    <property type="match status" value="1"/>
</dbReference>
<dbReference type="CDD" id="cd00037">
    <property type="entry name" value="CLECT"/>
    <property type="match status" value="1"/>
</dbReference>
<dbReference type="InterPro" id="IPR001304">
    <property type="entry name" value="C-type_lectin-like"/>
</dbReference>